<feature type="transmembrane region" description="Helical" evidence="8">
    <location>
        <begin position="20"/>
        <end position="41"/>
    </location>
</feature>
<dbReference type="GO" id="GO:0015627">
    <property type="term" value="C:type II protein secretion system complex"/>
    <property type="evidence" value="ECO:0007669"/>
    <property type="project" value="InterPro"/>
</dbReference>
<dbReference type="InterPro" id="IPR000983">
    <property type="entry name" value="Bac_GSPG_pilin"/>
</dbReference>
<gene>
    <name evidence="10" type="ORF">AWV77_26635</name>
</gene>
<keyword evidence="7 8" id="KW-0472">Membrane</keyword>
<dbReference type="OrthoDB" id="9795612at2"/>
<evidence type="ECO:0000256" key="8">
    <source>
        <dbReference type="SAM" id="Phobius"/>
    </source>
</evidence>
<dbReference type="InterPro" id="IPR013545">
    <property type="entry name" value="T2SS_protein-GspG_C"/>
</dbReference>
<evidence type="ECO:0000256" key="7">
    <source>
        <dbReference type="ARBA" id="ARBA00023136"/>
    </source>
</evidence>
<keyword evidence="2" id="KW-1003">Cell membrane</keyword>
<protein>
    <submittedName>
        <fullName evidence="10">Type II secretion system protein GspG</fullName>
    </submittedName>
</protein>
<evidence type="ECO:0000256" key="1">
    <source>
        <dbReference type="ARBA" id="ARBA00004377"/>
    </source>
</evidence>
<dbReference type="GO" id="GO:0015628">
    <property type="term" value="P:protein secretion by the type II secretion system"/>
    <property type="evidence" value="ECO:0007669"/>
    <property type="project" value="InterPro"/>
</dbReference>
<organism evidence="10 11">
    <name type="scientific">Pseudomonas palleroniana</name>
    <dbReference type="NCBI Taxonomy" id="191390"/>
    <lineage>
        <taxon>Bacteria</taxon>
        <taxon>Pseudomonadati</taxon>
        <taxon>Pseudomonadota</taxon>
        <taxon>Gammaproteobacteria</taxon>
        <taxon>Pseudomonadales</taxon>
        <taxon>Pseudomonadaceae</taxon>
        <taxon>Pseudomonas</taxon>
    </lineage>
</organism>
<name>A0A109FNY8_9PSED</name>
<comment type="caution">
    <text evidence="10">The sequence shown here is derived from an EMBL/GenBank/DDBJ whole genome shotgun (WGS) entry which is preliminary data.</text>
</comment>
<dbReference type="SUPFAM" id="SSF54523">
    <property type="entry name" value="Pili subunits"/>
    <property type="match status" value="1"/>
</dbReference>
<dbReference type="GO" id="GO:0005886">
    <property type="term" value="C:plasma membrane"/>
    <property type="evidence" value="ECO:0007669"/>
    <property type="project" value="UniProtKB-SubCell"/>
</dbReference>
<evidence type="ECO:0000256" key="4">
    <source>
        <dbReference type="ARBA" id="ARBA00022519"/>
    </source>
</evidence>
<evidence type="ECO:0000313" key="10">
    <source>
        <dbReference type="EMBL" id="KWU47893.1"/>
    </source>
</evidence>
<dbReference type="NCBIfam" id="TIGR01710">
    <property type="entry name" value="typeII_sec_gspG"/>
    <property type="match status" value="1"/>
</dbReference>
<reference evidence="11" key="1">
    <citation type="submission" date="2016-01" db="EMBL/GenBank/DDBJ databases">
        <authorList>
            <person name="Gamez R.M."/>
            <person name="Rodriguez F."/>
            <person name="Bernal J.F."/>
            <person name="Agarwala R."/>
            <person name="Landsman D."/>
            <person name="Marino-Ramirez L."/>
        </authorList>
    </citation>
    <scope>NUCLEOTIDE SEQUENCE [LARGE SCALE GENOMIC DNA]</scope>
    <source>
        <strain evidence="11">Ps006</strain>
    </source>
</reference>
<dbReference type="InterPro" id="IPR045584">
    <property type="entry name" value="Pilin-like"/>
</dbReference>
<dbReference type="InterPro" id="IPR010054">
    <property type="entry name" value="Type2_sec_GspG"/>
</dbReference>
<dbReference type="PRINTS" id="PR00813">
    <property type="entry name" value="BCTERIALGSPG"/>
</dbReference>
<dbReference type="Proteomes" id="UP000067111">
    <property type="component" value="Unassembled WGS sequence"/>
</dbReference>
<keyword evidence="4" id="KW-0997">Cell inner membrane</keyword>
<dbReference type="EMBL" id="LRMR01000043">
    <property type="protein sequence ID" value="KWU47893.1"/>
    <property type="molecule type" value="Genomic_DNA"/>
</dbReference>
<keyword evidence="6 8" id="KW-1133">Transmembrane helix</keyword>
<comment type="subcellular location">
    <subcellularLocation>
        <location evidence="1">Cell inner membrane</location>
        <topology evidence="1">Single-pass membrane protein</topology>
    </subcellularLocation>
</comment>
<feature type="domain" description="Type II secretion system protein GspG C-terminal" evidence="9">
    <location>
        <begin position="45"/>
        <end position="145"/>
    </location>
</feature>
<keyword evidence="5 8" id="KW-0812">Transmembrane</keyword>
<dbReference type="RefSeq" id="WP_060757133.1">
    <property type="nucleotide sequence ID" value="NZ_LRMR01000043.1"/>
</dbReference>
<evidence type="ECO:0000256" key="3">
    <source>
        <dbReference type="ARBA" id="ARBA00022481"/>
    </source>
</evidence>
<keyword evidence="3" id="KW-0488">Methylation</keyword>
<dbReference type="AlphaFoldDB" id="A0A109FNY8"/>
<proteinExistence type="predicted"/>
<evidence type="ECO:0000313" key="11">
    <source>
        <dbReference type="Proteomes" id="UP000067111"/>
    </source>
</evidence>
<evidence type="ECO:0000259" key="9">
    <source>
        <dbReference type="Pfam" id="PF08334"/>
    </source>
</evidence>
<dbReference type="Gene3D" id="3.30.700.10">
    <property type="entry name" value="Glycoprotein, Type 4 Pilin"/>
    <property type="match status" value="1"/>
</dbReference>
<sequence>MRGLTTVAGPLHTQRGYTRLAALTVVLVIGLLAVALGPRLFGDVTLVEIASAKAQVSRLGEAVERFHQDTGRYPGDEEGLEALIRQPAGEASWKGPYVDEALLTDPWGIAYQYHYPSSQPNTPFDLFSFGKDRTLGGVGDNKDITYGDL</sequence>
<accession>A0A109FNY8</accession>
<evidence type="ECO:0000256" key="5">
    <source>
        <dbReference type="ARBA" id="ARBA00022692"/>
    </source>
</evidence>
<dbReference type="Pfam" id="PF08334">
    <property type="entry name" value="T2SSG"/>
    <property type="match status" value="1"/>
</dbReference>
<evidence type="ECO:0000256" key="2">
    <source>
        <dbReference type="ARBA" id="ARBA00022475"/>
    </source>
</evidence>
<evidence type="ECO:0000256" key="6">
    <source>
        <dbReference type="ARBA" id="ARBA00022989"/>
    </source>
</evidence>